<evidence type="ECO:0000313" key="1">
    <source>
        <dbReference type="EMBL" id="KAI3354795.1"/>
    </source>
</evidence>
<dbReference type="Proteomes" id="UP000831701">
    <property type="component" value="Chromosome 21"/>
</dbReference>
<evidence type="ECO:0000313" key="2">
    <source>
        <dbReference type="Proteomes" id="UP000831701"/>
    </source>
</evidence>
<protein>
    <submittedName>
        <fullName evidence="1">Uncharacterized protein</fullName>
    </submittedName>
</protein>
<name>A0ACB8VHD6_9TELE</name>
<dbReference type="EMBL" id="CM041551">
    <property type="protein sequence ID" value="KAI3354795.1"/>
    <property type="molecule type" value="Genomic_DNA"/>
</dbReference>
<keyword evidence="2" id="KW-1185">Reference proteome</keyword>
<gene>
    <name evidence="1" type="ORF">L3Q82_004610</name>
</gene>
<reference evidence="1" key="1">
    <citation type="submission" date="2022-04" db="EMBL/GenBank/DDBJ databases">
        <title>Jade perch genome.</title>
        <authorList>
            <person name="Chao B."/>
        </authorList>
    </citation>
    <scope>NUCLEOTIDE SEQUENCE</scope>
    <source>
        <strain evidence="1">CB-2022</strain>
    </source>
</reference>
<organism evidence="1 2">
    <name type="scientific">Scortum barcoo</name>
    <name type="common">barcoo grunter</name>
    <dbReference type="NCBI Taxonomy" id="214431"/>
    <lineage>
        <taxon>Eukaryota</taxon>
        <taxon>Metazoa</taxon>
        <taxon>Chordata</taxon>
        <taxon>Craniata</taxon>
        <taxon>Vertebrata</taxon>
        <taxon>Euteleostomi</taxon>
        <taxon>Actinopterygii</taxon>
        <taxon>Neopterygii</taxon>
        <taxon>Teleostei</taxon>
        <taxon>Neoteleostei</taxon>
        <taxon>Acanthomorphata</taxon>
        <taxon>Eupercaria</taxon>
        <taxon>Centrarchiformes</taxon>
        <taxon>Terapontoidei</taxon>
        <taxon>Terapontidae</taxon>
        <taxon>Scortum</taxon>
    </lineage>
</organism>
<sequence length="280" mass="30516">MNNGVAVFSNVVIIGDRLAFPRTKDCMRGGASLIHRLPDDSVHRVADFSDAWMPGPGYRDRMSPGKSVVLRSANVNDNGLYELTCGAGDETLIQVEVVPASRVSVTEGEDITVSFHHISVGGALAYARCDRNGTLFFEIEISSGNITYGPGLESRVSVSSGWKTDGDFSPTLRRAQMQDRGDYLFYALDKAKMRTRESLVTVRVEVKKNQSDLTTDPPTPVNATQRPAEGRMETWAIVGVTVAVTVPIVLALGIMLGRLWKSRKSSVPPCSRCGAFFFVP</sequence>
<accession>A0ACB8VHD6</accession>
<proteinExistence type="predicted"/>
<comment type="caution">
    <text evidence="1">The sequence shown here is derived from an EMBL/GenBank/DDBJ whole genome shotgun (WGS) entry which is preliminary data.</text>
</comment>